<dbReference type="EMBL" id="VDCV01000013">
    <property type="protein sequence ID" value="KAB5529659.1"/>
    <property type="molecule type" value="Genomic_DNA"/>
</dbReference>
<dbReference type="Proteomes" id="UP000326939">
    <property type="component" value="Chromosome 13"/>
</dbReference>
<sequence length="96" mass="10893">MLIFLSGLIKAANSPYELELASKILDGWEGGILIGNLWSNLYRSATNIHAIYWRSCGVDRWRSAIIGVSRGGIECLPYICERGECRQQLYQKEVRT</sequence>
<keyword evidence="2" id="KW-1185">Reference proteome</keyword>
<evidence type="ECO:0000313" key="1">
    <source>
        <dbReference type="EMBL" id="KAB5529659.1"/>
    </source>
</evidence>
<reference evidence="2" key="1">
    <citation type="journal article" date="2019" name="Gigascience">
        <title>De novo genome assembly of the endangered Acer yangbiense, a plant species with extremely small populations endemic to Yunnan Province, China.</title>
        <authorList>
            <person name="Yang J."/>
            <person name="Wariss H.M."/>
            <person name="Tao L."/>
            <person name="Zhang R."/>
            <person name="Yun Q."/>
            <person name="Hollingsworth P."/>
            <person name="Dao Z."/>
            <person name="Luo G."/>
            <person name="Guo H."/>
            <person name="Ma Y."/>
            <person name="Sun W."/>
        </authorList>
    </citation>
    <scope>NUCLEOTIDE SEQUENCE [LARGE SCALE GENOMIC DNA]</scope>
    <source>
        <strain evidence="2">cv. br00</strain>
    </source>
</reference>
<comment type="caution">
    <text evidence="1">The sequence shown here is derived from an EMBL/GenBank/DDBJ whole genome shotgun (WGS) entry which is preliminary data.</text>
</comment>
<gene>
    <name evidence="1" type="ORF">DKX38_019740</name>
</gene>
<accession>A0A5N5KH27</accession>
<evidence type="ECO:0000313" key="2">
    <source>
        <dbReference type="Proteomes" id="UP000326939"/>
    </source>
</evidence>
<name>A0A5N5KH27_9ROSI</name>
<proteinExistence type="predicted"/>
<dbReference type="AlphaFoldDB" id="A0A5N5KH27"/>
<protein>
    <submittedName>
        <fullName evidence="1">Uncharacterized protein</fullName>
    </submittedName>
</protein>
<organism evidence="1 2">
    <name type="scientific">Salix brachista</name>
    <dbReference type="NCBI Taxonomy" id="2182728"/>
    <lineage>
        <taxon>Eukaryota</taxon>
        <taxon>Viridiplantae</taxon>
        <taxon>Streptophyta</taxon>
        <taxon>Embryophyta</taxon>
        <taxon>Tracheophyta</taxon>
        <taxon>Spermatophyta</taxon>
        <taxon>Magnoliopsida</taxon>
        <taxon>eudicotyledons</taxon>
        <taxon>Gunneridae</taxon>
        <taxon>Pentapetalae</taxon>
        <taxon>rosids</taxon>
        <taxon>fabids</taxon>
        <taxon>Malpighiales</taxon>
        <taxon>Salicaceae</taxon>
        <taxon>Saliceae</taxon>
        <taxon>Salix</taxon>
    </lineage>
</organism>